<accession>A0ABS2I283</accession>
<dbReference type="InterPro" id="IPR007278">
    <property type="entry name" value="DUF397"/>
</dbReference>
<protein>
    <submittedName>
        <fullName evidence="2">DUF397 domain-containing protein</fullName>
    </submittedName>
</protein>
<name>A0ABS2I283_9ACTN</name>
<evidence type="ECO:0000313" key="2">
    <source>
        <dbReference type="EMBL" id="MBM7056294.1"/>
    </source>
</evidence>
<dbReference type="Proteomes" id="UP000712045">
    <property type="component" value="Unassembled WGS sequence"/>
</dbReference>
<feature type="domain" description="DUF397" evidence="1">
    <location>
        <begin position="26"/>
        <end position="77"/>
    </location>
</feature>
<evidence type="ECO:0000259" key="1">
    <source>
        <dbReference type="Pfam" id="PF04149"/>
    </source>
</evidence>
<feature type="domain" description="DUF397" evidence="1">
    <location>
        <begin position="6"/>
        <end position="25"/>
    </location>
</feature>
<proteinExistence type="predicted"/>
<keyword evidence="3" id="KW-1185">Reference proteome</keyword>
<dbReference type="RefSeq" id="WP_205084502.1">
    <property type="nucleotide sequence ID" value="NZ_JAFEUF010000114.1"/>
</dbReference>
<reference evidence="2 3" key="1">
    <citation type="submission" date="2021-02" db="EMBL/GenBank/DDBJ databases">
        <title>Genome Streptomyces sp. RHZ10.</title>
        <authorList>
            <person name="Besaury L."/>
        </authorList>
    </citation>
    <scope>NUCLEOTIDE SEQUENCE [LARGE SCALE GENOMIC DNA]</scope>
    <source>
        <strain evidence="2 3">RHZ10</strain>
    </source>
</reference>
<organism evidence="2 3">
    <name type="scientific">Streptomyces durocortorensis</name>
    <dbReference type="NCBI Taxonomy" id="2811104"/>
    <lineage>
        <taxon>Bacteria</taxon>
        <taxon>Bacillati</taxon>
        <taxon>Actinomycetota</taxon>
        <taxon>Actinomycetes</taxon>
        <taxon>Kitasatosporales</taxon>
        <taxon>Streptomycetaceae</taxon>
        <taxon>Streptomyces</taxon>
    </lineage>
</organism>
<comment type="caution">
    <text evidence="2">The sequence shown here is derived from an EMBL/GenBank/DDBJ whole genome shotgun (WGS) entry which is preliminary data.</text>
</comment>
<dbReference type="EMBL" id="JAFEUF010000114">
    <property type="protein sequence ID" value="MBM7056294.1"/>
    <property type="molecule type" value="Genomic_DNA"/>
</dbReference>
<dbReference type="Pfam" id="PF04149">
    <property type="entry name" value="DUF397"/>
    <property type="match status" value="2"/>
</dbReference>
<gene>
    <name evidence="2" type="ORF">JS521_21070</name>
</gene>
<evidence type="ECO:0000313" key="3">
    <source>
        <dbReference type="Proteomes" id="UP000712045"/>
    </source>
</evidence>
<sequence length="83" mass="8744">MSTTPLAWFKSSYSGGDGDSCVEVALEWHKSSYSSGSGDDCVEVATCPSTVHVRDSKLDESPQLALAPASWTHFLSYAAQAAG</sequence>